<sequence length="724" mass="78808">MKKVLLNFWAFFICLISFGQDAAPSTHMGSNDNSSGDIIMKTVRSTITTNATYYCTMQWNAGGEGGAYCGFQDSPDKGHQFIYSIWDPSNDETITAAYRPDGTIVQNFGGEGTGLKSENQIIGWDLNEWNTVVTRRWDVGDHTFFGFWIRRDSQNKWYHMVTMDYPVANVTFNGSTNAFLEDWLSSGANTRRFEMKDAFKRKLDGTWLPMTQGNFSVNSGDINSGGRSENYATAYDADENNGVFAMQIGGNTSPSFAGTSKTLTTSTYASEPQNAAISFSITGAATNNVIWEVPTSSTPQFKFTVKINNITVGSEIEPEVRHFNLSASEGDSVEVILEDILGRTSTVSSTISAGTIDDPVAIDYTLANGTYKITGVESGKVIAPTTTNTKTNLATYNYSPYHQWSITSIGDGKYELINTGYNQPMDAFAGVNKVGIYGYHGQPNQQWYITHAGDGKYKLASVGQGGKVAKAAGITDGADVDLSNFSGHASELFTFDVIKPLDEGTYTITSVESDLAVSANGSNVELATPSTNKNQQWAITLKENTTNTFILTNVENGDALDRYGVNEDTSIGTYGTHGLEGQQWTISLVGENKYSIINSNANKGLKATGTISGSDITLNSYSGTTSQQFTFTLVDETLSTNTPLQTNAEYFKFYPNPASNTLNVLIDNKINKSEVLVEIYSLTGSLITKKHITVGLKDELNISNLSSGLYILRSEGVTQKIIIK</sequence>
<dbReference type="InterPro" id="IPR035992">
    <property type="entry name" value="Ricin_B-like_lectins"/>
</dbReference>
<dbReference type="RefSeq" id="WP_188222504.1">
    <property type="nucleotide sequence ID" value="NZ_JACVXD010000002.1"/>
</dbReference>
<accession>A0A8J6Q196</accession>
<keyword evidence="1 2" id="KW-0732">Signal</keyword>
<protein>
    <submittedName>
        <fullName evidence="4">RICIN domain-containing protein</fullName>
    </submittedName>
</protein>
<gene>
    <name evidence="4" type="ORF">ICJ85_04020</name>
</gene>
<feature type="domain" description="Ricin B lectin" evidence="3">
    <location>
        <begin position="503"/>
        <end position="632"/>
    </location>
</feature>
<dbReference type="SMART" id="SM00458">
    <property type="entry name" value="RICIN"/>
    <property type="match status" value="2"/>
</dbReference>
<dbReference type="Pfam" id="PF14200">
    <property type="entry name" value="RicinB_lectin_2"/>
    <property type="match status" value="2"/>
</dbReference>
<dbReference type="EMBL" id="JACVXD010000002">
    <property type="protein sequence ID" value="MBD0823179.1"/>
    <property type="molecule type" value="Genomic_DNA"/>
</dbReference>
<dbReference type="SUPFAM" id="SSF50370">
    <property type="entry name" value="Ricin B-like lectins"/>
    <property type="match status" value="2"/>
</dbReference>
<dbReference type="AlphaFoldDB" id="A0A8J6Q196"/>
<dbReference type="Pfam" id="PF18962">
    <property type="entry name" value="Por_Secre_tail"/>
    <property type="match status" value="1"/>
</dbReference>
<evidence type="ECO:0000313" key="5">
    <source>
        <dbReference type="Proteomes" id="UP000621516"/>
    </source>
</evidence>
<dbReference type="InterPro" id="IPR021862">
    <property type="entry name" value="DUF3472"/>
</dbReference>
<evidence type="ECO:0000259" key="3">
    <source>
        <dbReference type="SMART" id="SM00458"/>
    </source>
</evidence>
<dbReference type="Pfam" id="PF11958">
    <property type="entry name" value="DUF3472"/>
    <property type="match status" value="1"/>
</dbReference>
<evidence type="ECO:0000256" key="2">
    <source>
        <dbReference type="SAM" id="SignalP"/>
    </source>
</evidence>
<name>A0A8J6Q196_9FLAO</name>
<dbReference type="InterPro" id="IPR026444">
    <property type="entry name" value="Secre_tail"/>
</dbReference>
<proteinExistence type="predicted"/>
<reference evidence="4 5" key="1">
    <citation type="journal article" date="2018" name="J. Microbiol.">
        <title>Aestuariibaculum marinum sp. nov., a marine bacterium isolated from seawater in South Korea.</title>
        <authorList>
            <person name="Choi J."/>
            <person name="Lee D."/>
            <person name="Jang J.H."/>
            <person name="Cha S."/>
            <person name="Seo T."/>
        </authorList>
    </citation>
    <scope>NUCLEOTIDE SEQUENCE [LARGE SCALE GENOMIC DNA]</scope>
    <source>
        <strain evidence="4 5">IP7</strain>
    </source>
</reference>
<dbReference type="Gene3D" id="2.80.10.50">
    <property type="match status" value="2"/>
</dbReference>
<evidence type="ECO:0000256" key="1">
    <source>
        <dbReference type="ARBA" id="ARBA00022729"/>
    </source>
</evidence>
<dbReference type="NCBIfam" id="TIGR04183">
    <property type="entry name" value="Por_Secre_tail"/>
    <property type="match status" value="1"/>
</dbReference>
<dbReference type="PROSITE" id="PS50231">
    <property type="entry name" value="RICIN_B_LECTIN"/>
    <property type="match status" value="1"/>
</dbReference>
<keyword evidence="5" id="KW-1185">Reference proteome</keyword>
<dbReference type="InterPro" id="IPR000772">
    <property type="entry name" value="Ricin_B_lectin"/>
</dbReference>
<dbReference type="CDD" id="cd00161">
    <property type="entry name" value="beta-trefoil_Ricin-like"/>
    <property type="match status" value="3"/>
</dbReference>
<comment type="caution">
    <text evidence="4">The sequence shown here is derived from an EMBL/GenBank/DDBJ whole genome shotgun (WGS) entry which is preliminary data.</text>
</comment>
<feature type="signal peptide" evidence="2">
    <location>
        <begin position="1"/>
        <end position="22"/>
    </location>
</feature>
<dbReference type="Proteomes" id="UP000621516">
    <property type="component" value="Unassembled WGS sequence"/>
</dbReference>
<feature type="chain" id="PRO_5035154193" evidence="2">
    <location>
        <begin position="23"/>
        <end position="724"/>
    </location>
</feature>
<evidence type="ECO:0000313" key="4">
    <source>
        <dbReference type="EMBL" id="MBD0823179.1"/>
    </source>
</evidence>
<organism evidence="4 5">
    <name type="scientific">Aestuariibaculum marinum</name>
    <dbReference type="NCBI Taxonomy" id="2683592"/>
    <lineage>
        <taxon>Bacteria</taxon>
        <taxon>Pseudomonadati</taxon>
        <taxon>Bacteroidota</taxon>
        <taxon>Flavobacteriia</taxon>
        <taxon>Flavobacteriales</taxon>
        <taxon>Flavobacteriaceae</taxon>
    </lineage>
</organism>
<feature type="domain" description="Ricin B lectin" evidence="3">
    <location>
        <begin position="368"/>
        <end position="496"/>
    </location>
</feature>